<keyword evidence="3" id="KW-1185">Reference proteome</keyword>
<sequence>MSKAPKDVGSAMYEINTRNTSSGVTTASSISPELKTLSCTKPEVVALGRGSRKGKGNSTPVTQGRISPVEEEASSPTASGADARDSDQHRQVALQTIDILRSNVNSFSMASIQSGEQTMIGVVQALLPLIQQTSQVSAQQTNTVPGPVAQAQSIETLSDIEKFVDSLPDMGNATFDPMLAEEDWLQPDPQNDLFNSNGFRSDLSWGH</sequence>
<feature type="compositionally biased region" description="Polar residues" evidence="1">
    <location>
        <begin position="16"/>
        <end position="30"/>
    </location>
</feature>
<comment type="caution">
    <text evidence="2">The sequence shown here is derived from an EMBL/GenBank/DDBJ whole genome shotgun (WGS) entry which is preliminary data.</text>
</comment>
<proteinExistence type="predicted"/>
<evidence type="ECO:0000256" key="1">
    <source>
        <dbReference type="SAM" id="MobiDB-lite"/>
    </source>
</evidence>
<dbReference type="GeneID" id="92006770"/>
<dbReference type="RefSeq" id="XP_066636733.1">
    <property type="nucleotide sequence ID" value="XM_066774166.1"/>
</dbReference>
<feature type="region of interest" description="Disordered" evidence="1">
    <location>
        <begin position="45"/>
        <end position="90"/>
    </location>
</feature>
<gene>
    <name evidence="2" type="ORF">SLS55_002685</name>
</gene>
<feature type="compositionally biased region" description="Polar residues" evidence="1">
    <location>
        <begin position="56"/>
        <end position="65"/>
    </location>
</feature>
<dbReference type="EMBL" id="JAJVCZ030000002">
    <property type="protein sequence ID" value="KAL0263704.1"/>
    <property type="molecule type" value="Genomic_DNA"/>
</dbReference>
<evidence type="ECO:0000313" key="3">
    <source>
        <dbReference type="Proteomes" id="UP001430584"/>
    </source>
</evidence>
<organism evidence="2 3">
    <name type="scientific">Diplodia seriata</name>
    <dbReference type="NCBI Taxonomy" id="420778"/>
    <lineage>
        <taxon>Eukaryota</taxon>
        <taxon>Fungi</taxon>
        <taxon>Dikarya</taxon>
        <taxon>Ascomycota</taxon>
        <taxon>Pezizomycotina</taxon>
        <taxon>Dothideomycetes</taxon>
        <taxon>Dothideomycetes incertae sedis</taxon>
        <taxon>Botryosphaeriales</taxon>
        <taxon>Botryosphaeriaceae</taxon>
        <taxon>Diplodia</taxon>
    </lineage>
</organism>
<name>A0ABR3CSV6_9PEZI</name>
<evidence type="ECO:0000313" key="2">
    <source>
        <dbReference type="EMBL" id="KAL0263704.1"/>
    </source>
</evidence>
<feature type="region of interest" description="Disordered" evidence="1">
    <location>
        <begin position="1"/>
        <end position="30"/>
    </location>
</feature>
<protein>
    <submittedName>
        <fullName evidence="2">Uncharacterized protein</fullName>
    </submittedName>
</protein>
<accession>A0ABR3CSV6</accession>
<reference evidence="2 3" key="1">
    <citation type="submission" date="2024-02" db="EMBL/GenBank/DDBJ databases">
        <title>De novo assembly and annotation of 12 fungi associated with fruit tree decline syndrome in Ontario, Canada.</title>
        <authorList>
            <person name="Sulman M."/>
            <person name="Ellouze W."/>
            <person name="Ilyukhin E."/>
        </authorList>
    </citation>
    <scope>NUCLEOTIDE SEQUENCE [LARGE SCALE GENOMIC DNA]</scope>
    <source>
        <strain evidence="2 3">FDS-637</strain>
    </source>
</reference>
<dbReference type="Proteomes" id="UP001430584">
    <property type="component" value="Unassembled WGS sequence"/>
</dbReference>